<gene>
    <name evidence="2" type="ORF">PIB30_057663</name>
</gene>
<proteinExistence type="predicted"/>
<feature type="compositionally biased region" description="Low complexity" evidence="1">
    <location>
        <begin position="16"/>
        <end position="26"/>
    </location>
</feature>
<comment type="caution">
    <text evidence="2">The sequence shown here is derived from an EMBL/GenBank/DDBJ whole genome shotgun (WGS) entry which is preliminary data.</text>
</comment>
<protein>
    <submittedName>
        <fullName evidence="2">Uncharacterized protein</fullName>
    </submittedName>
</protein>
<name>A0ABU6QK63_9FABA</name>
<sequence>MSSFASLAINPVLHVSTDTTKDSSSTMLPVHAAPPDNESGPRKDDLPETALLKAVDAYRDAVLPKTLLLKATSPSVPAAEGDDLVTPQSIGVDAVDGELAVTAAFDGSESAP</sequence>
<keyword evidence="3" id="KW-1185">Reference proteome</keyword>
<accession>A0ABU6QK63</accession>
<evidence type="ECO:0000256" key="1">
    <source>
        <dbReference type="SAM" id="MobiDB-lite"/>
    </source>
</evidence>
<reference evidence="2 3" key="1">
    <citation type="journal article" date="2023" name="Plants (Basel)">
        <title>Bridging the Gap: Combining Genomics and Transcriptomics Approaches to Understand Stylosanthes scabra, an Orphan Legume from the Brazilian Caatinga.</title>
        <authorList>
            <person name="Ferreira-Neto J.R.C."/>
            <person name="da Silva M.D."/>
            <person name="Binneck E."/>
            <person name="de Melo N.F."/>
            <person name="da Silva R.H."/>
            <person name="de Melo A.L.T.M."/>
            <person name="Pandolfi V."/>
            <person name="Bustamante F.O."/>
            <person name="Brasileiro-Vidal A.C."/>
            <person name="Benko-Iseppon A.M."/>
        </authorList>
    </citation>
    <scope>NUCLEOTIDE SEQUENCE [LARGE SCALE GENOMIC DNA]</scope>
    <source>
        <tissue evidence="2">Leaves</tissue>
    </source>
</reference>
<feature type="region of interest" description="Disordered" evidence="1">
    <location>
        <begin position="15"/>
        <end position="46"/>
    </location>
</feature>
<dbReference type="EMBL" id="JASCZI010000475">
    <property type="protein sequence ID" value="MED6112005.1"/>
    <property type="molecule type" value="Genomic_DNA"/>
</dbReference>
<organism evidence="2 3">
    <name type="scientific">Stylosanthes scabra</name>
    <dbReference type="NCBI Taxonomy" id="79078"/>
    <lineage>
        <taxon>Eukaryota</taxon>
        <taxon>Viridiplantae</taxon>
        <taxon>Streptophyta</taxon>
        <taxon>Embryophyta</taxon>
        <taxon>Tracheophyta</taxon>
        <taxon>Spermatophyta</taxon>
        <taxon>Magnoliopsida</taxon>
        <taxon>eudicotyledons</taxon>
        <taxon>Gunneridae</taxon>
        <taxon>Pentapetalae</taxon>
        <taxon>rosids</taxon>
        <taxon>fabids</taxon>
        <taxon>Fabales</taxon>
        <taxon>Fabaceae</taxon>
        <taxon>Papilionoideae</taxon>
        <taxon>50 kb inversion clade</taxon>
        <taxon>dalbergioids sensu lato</taxon>
        <taxon>Dalbergieae</taxon>
        <taxon>Pterocarpus clade</taxon>
        <taxon>Stylosanthes</taxon>
    </lineage>
</organism>
<dbReference type="Proteomes" id="UP001341840">
    <property type="component" value="Unassembled WGS sequence"/>
</dbReference>
<evidence type="ECO:0000313" key="3">
    <source>
        <dbReference type="Proteomes" id="UP001341840"/>
    </source>
</evidence>
<evidence type="ECO:0000313" key="2">
    <source>
        <dbReference type="EMBL" id="MED6112005.1"/>
    </source>
</evidence>